<feature type="domain" description="Ribbon-helix-helix" evidence="1">
    <location>
        <begin position="18"/>
        <end position="82"/>
    </location>
</feature>
<protein>
    <submittedName>
        <fullName evidence="2">DNA-binding protein</fullName>
    </submittedName>
</protein>
<dbReference type="GO" id="GO:0003677">
    <property type="term" value="F:DNA binding"/>
    <property type="evidence" value="ECO:0007669"/>
    <property type="project" value="UniProtKB-KW"/>
</dbReference>
<dbReference type="InterPro" id="IPR027373">
    <property type="entry name" value="RHH_dom"/>
</dbReference>
<organism evidence="2 3">
    <name type="scientific">Ferruginivarius sediminum</name>
    <dbReference type="NCBI Taxonomy" id="2661937"/>
    <lineage>
        <taxon>Bacteria</taxon>
        <taxon>Pseudomonadati</taxon>
        <taxon>Pseudomonadota</taxon>
        <taxon>Alphaproteobacteria</taxon>
        <taxon>Rhodospirillales</taxon>
        <taxon>Rhodospirillaceae</taxon>
        <taxon>Ferruginivarius</taxon>
    </lineage>
</organism>
<proteinExistence type="predicted"/>
<evidence type="ECO:0000313" key="2">
    <source>
        <dbReference type="EMBL" id="RDD60544.1"/>
    </source>
</evidence>
<evidence type="ECO:0000313" key="3">
    <source>
        <dbReference type="Proteomes" id="UP000253941"/>
    </source>
</evidence>
<dbReference type="AlphaFoldDB" id="A0A369T7W1"/>
<evidence type="ECO:0000259" key="1">
    <source>
        <dbReference type="Pfam" id="PF13467"/>
    </source>
</evidence>
<accession>A0A369T7W1</accession>
<keyword evidence="2" id="KW-0238">DNA-binding</keyword>
<keyword evidence="3" id="KW-1185">Reference proteome</keyword>
<comment type="caution">
    <text evidence="2">The sequence shown here is derived from an EMBL/GenBank/DDBJ whole genome shotgun (WGS) entry which is preliminary data.</text>
</comment>
<dbReference type="Proteomes" id="UP000253941">
    <property type="component" value="Unassembled WGS sequence"/>
</dbReference>
<dbReference type="Gene3D" id="1.10.3990.20">
    <property type="entry name" value="protein bp1543"/>
    <property type="match status" value="1"/>
</dbReference>
<reference evidence="2 3" key="1">
    <citation type="submission" date="2018-07" db="EMBL/GenBank/DDBJ databases">
        <title>Venubactetium sediminum gen. nov., sp. nov., isolated from a marine solar saltern.</title>
        <authorList>
            <person name="Wang S."/>
        </authorList>
    </citation>
    <scope>NUCLEOTIDE SEQUENCE [LARGE SCALE GENOMIC DNA]</scope>
    <source>
        <strain evidence="2 3">WD2A32</strain>
    </source>
</reference>
<dbReference type="InterPro" id="IPR038268">
    <property type="entry name" value="RHH_sf"/>
</dbReference>
<gene>
    <name evidence="2" type="ORF">DRB17_17730</name>
</gene>
<dbReference type="Pfam" id="PF13467">
    <property type="entry name" value="RHH_4"/>
    <property type="match status" value="1"/>
</dbReference>
<sequence>MCHVFASIDRGDYEGVPRSLRLGGHVTSIRLESIFWDILDEIAAAQDMSTPRFISRLYDEVLETYGDVVNFTSLLRIACLRYAQDRERTMTACAREAAVVEQV</sequence>
<dbReference type="EMBL" id="QPMH01000025">
    <property type="protein sequence ID" value="RDD60544.1"/>
    <property type="molecule type" value="Genomic_DNA"/>
</dbReference>
<name>A0A369T7W1_9PROT</name>